<reference evidence="3" key="1">
    <citation type="submission" date="2016-10" db="EMBL/GenBank/DDBJ databases">
        <authorList>
            <person name="Varghese N."/>
            <person name="Submissions S."/>
        </authorList>
    </citation>
    <scope>NUCLEOTIDE SEQUENCE [LARGE SCALE GENOMIC DNA]</scope>
    <source>
        <strain evidence="3">IBRC-M 10403</strain>
    </source>
</reference>
<evidence type="ECO:0000256" key="1">
    <source>
        <dbReference type="SAM" id="Phobius"/>
    </source>
</evidence>
<evidence type="ECO:0000313" key="3">
    <source>
        <dbReference type="Proteomes" id="UP000199501"/>
    </source>
</evidence>
<gene>
    <name evidence="2" type="ORF">SAMN05216174_101919</name>
</gene>
<accession>A0A1G6KI42</accession>
<organism evidence="2 3">
    <name type="scientific">Actinokineospora iranica</name>
    <dbReference type="NCBI Taxonomy" id="1271860"/>
    <lineage>
        <taxon>Bacteria</taxon>
        <taxon>Bacillati</taxon>
        <taxon>Actinomycetota</taxon>
        <taxon>Actinomycetes</taxon>
        <taxon>Pseudonocardiales</taxon>
        <taxon>Pseudonocardiaceae</taxon>
        <taxon>Actinokineospora</taxon>
    </lineage>
</organism>
<dbReference type="NCBIfam" id="NF047839">
    <property type="entry name" value="PspM_Rv2743c"/>
    <property type="match status" value="1"/>
</dbReference>
<dbReference type="RefSeq" id="WP_091448348.1">
    <property type="nucleotide sequence ID" value="NZ_FMZZ01000001.1"/>
</dbReference>
<dbReference type="AlphaFoldDB" id="A0A1G6KI42"/>
<proteinExistence type="predicted"/>
<protein>
    <submittedName>
        <fullName evidence="2">Uncharacterized protein</fullName>
    </submittedName>
</protein>
<dbReference type="STRING" id="1271860.SAMN05216174_101919"/>
<keyword evidence="1" id="KW-0812">Transmembrane</keyword>
<feature type="transmembrane region" description="Helical" evidence="1">
    <location>
        <begin position="81"/>
        <end position="100"/>
    </location>
</feature>
<evidence type="ECO:0000313" key="2">
    <source>
        <dbReference type="EMBL" id="SDC30498.1"/>
    </source>
</evidence>
<name>A0A1G6KI42_9PSEU</name>
<dbReference type="OrthoDB" id="3701303at2"/>
<keyword evidence="3" id="KW-1185">Reference proteome</keyword>
<keyword evidence="1" id="KW-1133">Transmembrane helix</keyword>
<feature type="transmembrane region" description="Helical" evidence="1">
    <location>
        <begin position="55"/>
        <end position="75"/>
    </location>
</feature>
<dbReference type="Pfam" id="PF25587">
    <property type="entry name" value="Rv2743c"/>
    <property type="match status" value="1"/>
</dbReference>
<dbReference type="Proteomes" id="UP000199501">
    <property type="component" value="Unassembled WGS sequence"/>
</dbReference>
<keyword evidence="1" id="KW-0472">Membrane</keyword>
<dbReference type="InterPro" id="IPR057952">
    <property type="entry name" value="Rv2743c-like"/>
</dbReference>
<sequence length="261" mass="27328">MGSRRNELIKIGGELLAQQLRGPYADQLRGKLTGWRDPRAKALRRRRRAARATKMWTGAGVTTGAGAVVLETAAATPGAGVPVLIGAAIISGVAAVSSGFRTWRLHKEPLPEAPPAPVALPPRNSQARDPMRRLAEAEDTLRELLTQLSRAALVPPDSVAEARDTGAEAAAALRAVAARLQAVERAREHAPSADRGHLSGSVRRLRAQLDEGLDGYGALVAAAAHAVAASSATTPRRDLTDATDRLAALASALRDLSGDHS</sequence>
<dbReference type="EMBL" id="FMZZ01000001">
    <property type="protein sequence ID" value="SDC30498.1"/>
    <property type="molecule type" value="Genomic_DNA"/>
</dbReference>